<comment type="cofactor">
    <cofactor evidence="1">
        <name>Mg(2+)</name>
        <dbReference type="ChEBI" id="CHEBI:18420"/>
    </cofactor>
</comment>
<dbReference type="EC" id="2.7.1.4" evidence="6"/>
<evidence type="ECO:0000256" key="6">
    <source>
        <dbReference type="ARBA" id="ARBA00038887"/>
    </source>
</evidence>
<evidence type="ECO:0000256" key="4">
    <source>
        <dbReference type="ARBA" id="ARBA00022833"/>
    </source>
</evidence>
<keyword evidence="3" id="KW-0479">Metal-binding</keyword>
<dbReference type="GO" id="GO:0008865">
    <property type="term" value="F:fructokinase activity"/>
    <property type="evidence" value="ECO:0007669"/>
    <property type="project" value="UniProtKB-EC"/>
</dbReference>
<dbReference type="SUPFAM" id="SSF53067">
    <property type="entry name" value="Actin-like ATPase domain"/>
    <property type="match status" value="1"/>
</dbReference>
<evidence type="ECO:0000256" key="5">
    <source>
        <dbReference type="ARBA" id="ARBA00022842"/>
    </source>
</evidence>
<dbReference type="InterPro" id="IPR000600">
    <property type="entry name" value="ROK"/>
</dbReference>
<proteinExistence type="inferred from homology"/>
<accession>A0A921GFK8</accession>
<evidence type="ECO:0000256" key="7">
    <source>
        <dbReference type="ARBA" id="ARBA00048451"/>
    </source>
</evidence>
<dbReference type="InterPro" id="IPR051804">
    <property type="entry name" value="Carb_Metab_Reg_Kinase/Isom"/>
</dbReference>
<evidence type="ECO:0000256" key="1">
    <source>
        <dbReference type="ARBA" id="ARBA00001946"/>
    </source>
</evidence>
<dbReference type="PROSITE" id="PS01125">
    <property type="entry name" value="ROK"/>
    <property type="match status" value="1"/>
</dbReference>
<protein>
    <recommendedName>
        <fullName evidence="6">fructokinase</fullName>
        <ecNumber evidence="6">2.7.1.4</ecNumber>
    </recommendedName>
</protein>
<dbReference type="AlphaFoldDB" id="A0A921GFK8"/>
<evidence type="ECO:0000313" key="8">
    <source>
        <dbReference type="EMBL" id="HJF45168.1"/>
    </source>
</evidence>
<dbReference type="InterPro" id="IPR043129">
    <property type="entry name" value="ATPase_NBD"/>
</dbReference>
<comment type="caution">
    <text evidence="8">The sequence shown here is derived from an EMBL/GenBank/DDBJ whole genome shotgun (WGS) entry which is preliminary data.</text>
</comment>
<dbReference type="EMBL" id="DYWQ01000080">
    <property type="protein sequence ID" value="HJF45168.1"/>
    <property type="molecule type" value="Genomic_DNA"/>
</dbReference>
<reference evidence="8" key="1">
    <citation type="journal article" date="2021" name="PeerJ">
        <title>Extensive microbial diversity within the chicken gut microbiome revealed by metagenomics and culture.</title>
        <authorList>
            <person name="Gilroy R."/>
            <person name="Ravi A."/>
            <person name="Getino M."/>
            <person name="Pursley I."/>
            <person name="Horton D.L."/>
            <person name="Alikhan N.F."/>
            <person name="Baker D."/>
            <person name="Gharbi K."/>
            <person name="Hall N."/>
            <person name="Watson M."/>
            <person name="Adriaenssens E.M."/>
            <person name="Foster-Nyarko E."/>
            <person name="Jarju S."/>
            <person name="Secka A."/>
            <person name="Antonio M."/>
            <person name="Oren A."/>
            <person name="Chaudhuri R.R."/>
            <person name="La Ragione R."/>
            <person name="Hildebrand F."/>
            <person name="Pallen M.J."/>
        </authorList>
    </citation>
    <scope>NUCLEOTIDE SEQUENCE</scope>
    <source>
        <strain evidence="8">CHK124-7917</strain>
    </source>
</reference>
<comment type="catalytic activity">
    <reaction evidence="7">
        <text>D-fructose + ATP = D-fructose 6-phosphate + ADP + H(+)</text>
        <dbReference type="Rhea" id="RHEA:16125"/>
        <dbReference type="ChEBI" id="CHEBI:15378"/>
        <dbReference type="ChEBI" id="CHEBI:30616"/>
        <dbReference type="ChEBI" id="CHEBI:37721"/>
        <dbReference type="ChEBI" id="CHEBI:61527"/>
        <dbReference type="ChEBI" id="CHEBI:456216"/>
        <dbReference type="EC" id="2.7.1.4"/>
    </reaction>
</comment>
<evidence type="ECO:0000256" key="2">
    <source>
        <dbReference type="ARBA" id="ARBA00006479"/>
    </source>
</evidence>
<dbReference type="Gene3D" id="3.30.420.40">
    <property type="match status" value="2"/>
</dbReference>
<dbReference type="CDD" id="cd24067">
    <property type="entry name" value="ASKHA_NBD_ROK_BsFRK-like"/>
    <property type="match status" value="1"/>
</dbReference>
<evidence type="ECO:0000313" key="9">
    <source>
        <dbReference type="Proteomes" id="UP000697330"/>
    </source>
</evidence>
<dbReference type="PANTHER" id="PTHR42742:SF3">
    <property type="entry name" value="FRUCTOKINASE"/>
    <property type="match status" value="1"/>
</dbReference>
<comment type="similarity">
    <text evidence="2">Belongs to the ROK (NagC/XylR) family.</text>
</comment>
<dbReference type="GO" id="GO:0046872">
    <property type="term" value="F:metal ion binding"/>
    <property type="evidence" value="ECO:0007669"/>
    <property type="project" value="UniProtKB-KW"/>
</dbReference>
<dbReference type="Proteomes" id="UP000697330">
    <property type="component" value="Unassembled WGS sequence"/>
</dbReference>
<dbReference type="InterPro" id="IPR049874">
    <property type="entry name" value="ROK_cs"/>
</dbReference>
<keyword evidence="4" id="KW-0862">Zinc</keyword>
<dbReference type="PANTHER" id="PTHR42742">
    <property type="entry name" value="TRANSCRIPTIONAL REPRESSOR MPRA"/>
    <property type="match status" value="1"/>
</dbReference>
<dbReference type="RefSeq" id="WP_274959016.1">
    <property type="nucleotide sequence ID" value="NZ_DYWQ01000080.1"/>
</dbReference>
<dbReference type="FunFam" id="3.30.420.40:FF:000136">
    <property type="entry name" value="Putative fructokinase"/>
    <property type="match status" value="1"/>
</dbReference>
<reference evidence="8" key="2">
    <citation type="submission" date="2021-09" db="EMBL/GenBank/DDBJ databases">
        <authorList>
            <person name="Gilroy R."/>
        </authorList>
    </citation>
    <scope>NUCLEOTIDE SEQUENCE</scope>
    <source>
        <strain evidence="8">CHK124-7917</strain>
    </source>
</reference>
<evidence type="ECO:0000256" key="3">
    <source>
        <dbReference type="ARBA" id="ARBA00022723"/>
    </source>
</evidence>
<keyword evidence="5" id="KW-0460">Magnesium</keyword>
<name>A0A921GFK8_9ACTN</name>
<organism evidence="8 9">
    <name type="scientific">Thermophilibacter provencensis</name>
    <dbReference type="NCBI Taxonomy" id="1852386"/>
    <lineage>
        <taxon>Bacteria</taxon>
        <taxon>Bacillati</taxon>
        <taxon>Actinomycetota</taxon>
        <taxon>Coriobacteriia</taxon>
        <taxon>Coriobacteriales</taxon>
        <taxon>Atopobiaceae</taxon>
        <taxon>Thermophilibacter</taxon>
    </lineage>
</organism>
<gene>
    <name evidence="8" type="ORF">K8U72_05205</name>
</gene>
<sequence>MRIGALEAGGTKMVCAVATEQGEILERESFPTTTPDQSIPSLTRWFKERSVDALGIGAFGPTCVDPESPSFGTILETPKLPWRGYALRAAFVDALGVPVGYDTDVNVACLGEATFGDSRGIADLVYVTIGTGVGAGVMCGGHLLHGMLHPEAGHMLLNRMPGDEGPCVCPSHDSCLEGLAAGPSIERRWGAKGTELADRAEVWELEASYLAQMCHNLVLCYSPRRIILGGGVMHQEQLYPLVRKKTLDYLSGYITAPELEDIDSYIVAPSLNDNQGVLGCVELGRRAAAGK</sequence>
<dbReference type="Pfam" id="PF00480">
    <property type="entry name" value="ROK"/>
    <property type="match status" value="1"/>
</dbReference>